<feature type="signal peptide" evidence="1">
    <location>
        <begin position="1"/>
        <end position="20"/>
    </location>
</feature>
<protein>
    <submittedName>
        <fullName evidence="2">Uncharacterized protein</fullName>
    </submittedName>
</protein>
<reference evidence="3" key="1">
    <citation type="journal article" date="2019" name="Int. J. Syst. Evol. Microbiol.">
        <title>The Global Catalogue of Microorganisms (GCM) 10K type strain sequencing project: providing services to taxonomists for standard genome sequencing and annotation.</title>
        <authorList>
            <consortium name="The Broad Institute Genomics Platform"/>
            <consortium name="The Broad Institute Genome Sequencing Center for Infectious Disease"/>
            <person name="Wu L."/>
            <person name="Ma J."/>
        </authorList>
    </citation>
    <scope>NUCLEOTIDE SEQUENCE [LARGE SCALE GENOMIC DNA]</scope>
    <source>
        <strain evidence="3">KCTC 52232</strain>
    </source>
</reference>
<evidence type="ECO:0000313" key="3">
    <source>
        <dbReference type="Proteomes" id="UP001597601"/>
    </source>
</evidence>
<dbReference type="EMBL" id="JBHUON010000023">
    <property type="protein sequence ID" value="MFD2866221.1"/>
    <property type="molecule type" value="Genomic_DNA"/>
</dbReference>
<keyword evidence="1" id="KW-0732">Signal</keyword>
<dbReference type="RefSeq" id="WP_377129665.1">
    <property type="nucleotide sequence ID" value="NZ_JBHUHN010000001.1"/>
</dbReference>
<keyword evidence="3" id="KW-1185">Reference proteome</keyword>
<name>A0ABW5XTE5_9SPHI</name>
<gene>
    <name evidence="2" type="ORF">ACFSYC_16105</name>
</gene>
<dbReference type="Proteomes" id="UP001597601">
    <property type="component" value="Unassembled WGS sequence"/>
</dbReference>
<evidence type="ECO:0000313" key="2">
    <source>
        <dbReference type="EMBL" id="MFD2866221.1"/>
    </source>
</evidence>
<evidence type="ECO:0000256" key="1">
    <source>
        <dbReference type="SAM" id="SignalP"/>
    </source>
</evidence>
<organism evidence="2 3">
    <name type="scientific">Mucilaginibacter antarcticus</name>
    <dbReference type="NCBI Taxonomy" id="1855725"/>
    <lineage>
        <taxon>Bacteria</taxon>
        <taxon>Pseudomonadati</taxon>
        <taxon>Bacteroidota</taxon>
        <taxon>Sphingobacteriia</taxon>
        <taxon>Sphingobacteriales</taxon>
        <taxon>Sphingobacteriaceae</taxon>
        <taxon>Mucilaginibacter</taxon>
    </lineage>
</organism>
<accession>A0ABW5XTE5</accession>
<proteinExistence type="predicted"/>
<sequence length="116" mass="12790">MKKLILALIFTVGFAVTGNAQDKPITPANYKENAGKVVTLCDTVYTVRIFSDTLTLLNMGGAYPKQKFTIAIKGNKLQMDWANLKKKHLCVTGTLELFKGTWQIVAAQPNEITVSK</sequence>
<feature type="chain" id="PRO_5047345151" evidence="1">
    <location>
        <begin position="21"/>
        <end position="116"/>
    </location>
</feature>
<comment type="caution">
    <text evidence="2">The sequence shown here is derived from an EMBL/GenBank/DDBJ whole genome shotgun (WGS) entry which is preliminary data.</text>
</comment>